<dbReference type="Gene3D" id="3.40.50.150">
    <property type="entry name" value="Vaccinia Virus protein VP39"/>
    <property type="match status" value="2"/>
</dbReference>
<dbReference type="InterPro" id="IPR002941">
    <property type="entry name" value="DNA_methylase_N4/N6"/>
</dbReference>
<dbReference type="EMBL" id="JAUJEB010000005">
    <property type="protein sequence ID" value="MDN5214723.1"/>
    <property type="molecule type" value="Genomic_DNA"/>
</dbReference>
<dbReference type="GO" id="GO:0032259">
    <property type="term" value="P:methylation"/>
    <property type="evidence" value="ECO:0007669"/>
    <property type="project" value="UniProtKB-KW"/>
</dbReference>
<gene>
    <name evidence="5" type="ORF">QQ020_21775</name>
</gene>
<sequence length="604" mass="68284">MKDLQKLYGHPLPANRKGSLYNAFPYPTKISPEAIAIYIACHTKIEDTVFDPFSGSGTTGLATLLCDQPTKEMKETARQLGVKPVWGKRNAILYELGSLGAFIAQVMCNPPSSKQFSKIAKQLVFETEKEIGEIYKVKDPDGKYGTLRYAIWSEVLICPSCKRQSTYWDNAVTRSPLSISSEFSCSKCNHHDAIVNIGRAQEKVFDPMLNKKHSRKKRIPVWLYGRTDKKTWSRKATVKDIKQLKSVQSKFSMGAVPVHEMNWGILHRKGYHTGISHLHHFYTDRNLIVFSRLWEKTNAYSPDMNAALKLLLLSYNASHSTLMSRVVVKQENKDFVITGAQSGVLYISNLPVEKNIIDGVRRKIKTLTDSFKQVEKSESSVQVFNQSSTDISISENSVDYVFTDPPFGDYIPYSEINQINEAWLGRLTDNQNEVIVNSAQKKGAYEYAELMKQVFSETHRVLKTDGRMSLVFHSAKAEIWQALVRAFKESGFEVSLSSILDKVQGSFKQVTSTIKVQGDPLILLNKSKKKVNGASVNGYRDEQAIIKGIVGNAYHRANSEDERTPERLFSRYVTACLESGIPVSKNAKQFYKIIQKEVSQFQHV</sequence>
<evidence type="ECO:0000313" key="6">
    <source>
        <dbReference type="Proteomes" id="UP001172083"/>
    </source>
</evidence>
<evidence type="ECO:0000256" key="1">
    <source>
        <dbReference type="ARBA" id="ARBA00006594"/>
    </source>
</evidence>
<dbReference type="RefSeq" id="WP_346760062.1">
    <property type="nucleotide sequence ID" value="NZ_JAUJEB010000005.1"/>
</dbReference>
<evidence type="ECO:0000256" key="2">
    <source>
        <dbReference type="ARBA" id="ARBA00022603"/>
    </source>
</evidence>
<dbReference type="GO" id="GO:0008168">
    <property type="term" value="F:methyltransferase activity"/>
    <property type="evidence" value="ECO:0007669"/>
    <property type="project" value="UniProtKB-KW"/>
</dbReference>
<proteinExistence type="inferred from homology"/>
<keyword evidence="2 5" id="KW-0489">Methyltransferase</keyword>
<dbReference type="InterPro" id="IPR029063">
    <property type="entry name" value="SAM-dependent_MTases_sf"/>
</dbReference>
<protein>
    <submittedName>
        <fullName evidence="5">DNA methyltransferase</fullName>
    </submittedName>
</protein>
<evidence type="ECO:0000256" key="3">
    <source>
        <dbReference type="ARBA" id="ARBA00022679"/>
    </source>
</evidence>
<dbReference type="Pfam" id="PF01555">
    <property type="entry name" value="N6_N4_Mtase"/>
    <property type="match status" value="2"/>
</dbReference>
<organism evidence="5 6">
    <name type="scientific">Agaribacillus aureus</name>
    <dbReference type="NCBI Taxonomy" id="3051825"/>
    <lineage>
        <taxon>Bacteria</taxon>
        <taxon>Pseudomonadati</taxon>
        <taxon>Bacteroidota</taxon>
        <taxon>Cytophagia</taxon>
        <taxon>Cytophagales</taxon>
        <taxon>Splendidivirgaceae</taxon>
        <taxon>Agaribacillus</taxon>
    </lineage>
</organism>
<comment type="similarity">
    <text evidence="1">Belongs to the N(4)/N(6)-methyltransferase family.</text>
</comment>
<comment type="caution">
    <text evidence="5">The sequence shown here is derived from an EMBL/GenBank/DDBJ whole genome shotgun (WGS) entry which is preliminary data.</text>
</comment>
<dbReference type="PROSITE" id="PS00092">
    <property type="entry name" value="N6_MTASE"/>
    <property type="match status" value="1"/>
</dbReference>
<keyword evidence="6" id="KW-1185">Reference proteome</keyword>
<keyword evidence="3" id="KW-0808">Transferase</keyword>
<dbReference type="Proteomes" id="UP001172083">
    <property type="component" value="Unassembled WGS sequence"/>
</dbReference>
<feature type="domain" description="DNA methylase N-4/N-6" evidence="4">
    <location>
        <begin position="22"/>
        <end position="63"/>
    </location>
</feature>
<feature type="domain" description="DNA methylase N-4/N-6" evidence="4">
    <location>
        <begin position="398"/>
        <end position="539"/>
    </location>
</feature>
<name>A0ABT8LAE3_9BACT</name>
<evidence type="ECO:0000259" key="4">
    <source>
        <dbReference type="Pfam" id="PF01555"/>
    </source>
</evidence>
<evidence type="ECO:0000313" key="5">
    <source>
        <dbReference type="EMBL" id="MDN5214723.1"/>
    </source>
</evidence>
<dbReference type="SUPFAM" id="SSF53335">
    <property type="entry name" value="S-adenosyl-L-methionine-dependent methyltransferases"/>
    <property type="match status" value="2"/>
</dbReference>
<accession>A0ABT8LAE3</accession>
<dbReference type="InterPro" id="IPR002052">
    <property type="entry name" value="DNA_methylase_N6_adenine_CS"/>
</dbReference>
<reference evidence="5" key="1">
    <citation type="submission" date="2023-06" db="EMBL/GenBank/DDBJ databases">
        <title>Genomic of Agaribacillus aureum.</title>
        <authorList>
            <person name="Wang G."/>
        </authorList>
    </citation>
    <scope>NUCLEOTIDE SEQUENCE</scope>
    <source>
        <strain evidence="5">BMA12</strain>
    </source>
</reference>